<sequence>MKLTSVIEIGPHLGDCVLWAVAVTGAIGMAAEPLKQLAEMIRASRDSNGFNYSSLTVFEVAVSDKDGPVVGGVEEPIEYIWGRAVVKTIDSLVESSEAWRQMLHEGRAAGALKIHTNGGRMPYNCCEITLNARRCN</sequence>
<evidence type="ECO:0000313" key="1">
    <source>
        <dbReference type="EMBL" id="KAF4701595.1"/>
    </source>
</evidence>
<proteinExistence type="predicted"/>
<organism evidence="1 2">
    <name type="scientific">Perkinsus olseni</name>
    <name type="common">Perkinsus atlanticus</name>
    <dbReference type="NCBI Taxonomy" id="32597"/>
    <lineage>
        <taxon>Eukaryota</taxon>
        <taxon>Sar</taxon>
        <taxon>Alveolata</taxon>
        <taxon>Perkinsozoa</taxon>
        <taxon>Perkinsea</taxon>
        <taxon>Perkinsida</taxon>
        <taxon>Perkinsidae</taxon>
        <taxon>Perkinsus</taxon>
    </lineage>
</organism>
<dbReference type="EMBL" id="JABANM010033243">
    <property type="protein sequence ID" value="KAF4701595.1"/>
    <property type="molecule type" value="Genomic_DNA"/>
</dbReference>
<reference evidence="1 2" key="1">
    <citation type="submission" date="2020-04" db="EMBL/GenBank/DDBJ databases">
        <title>Perkinsus olseni comparative genomics.</title>
        <authorList>
            <person name="Bogema D.R."/>
        </authorList>
    </citation>
    <scope>NUCLEOTIDE SEQUENCE [LARGE SCALE GENOMIC DNA]</scope>
    <source>
        <strain evidence="1">ATCC PRA-205</strain>
    </source>
</reference>
<dbReference type="AlphaFoldDB" id="A0A7J6PZN3"/>
<comment type="caution">
    <text evidence="1">The sequence shown here is derived from an EMBL/GenBank/DDBJ whole genome shotgun (WGS) entry which is preliminary data.</text>
</comment>
<gene>
    <name evidence="1" type="ORF">FOZ62_026677</name>
</gene>
<accession>A0A7J6PZN3</accession>
<evidence type="ECO:0000313" key="2">
    <source>
        <dbReference type="Proteomes" id="UP000574390"/>
    </source>
</evidence>
<dbReference type="Proteomes" id="UP000574390">
    <property type="component" value="Unassembled WGS sequence"/>
</dbReference>
<protein>
    <submittedName>
        <fullName evidence="1">Uncharacterized protein</fullName>
    </submittedName>
</protein>
<name>A0A7J6PZN3_PEROL</name>